<dbReference type="InterPro" id="IPR025287">
    <property type="entry name" value="WAK_GUB"/>
</dbReference>
<dbReference type="InterPro" id="IPR046948">
    <property type="entry name" value="ATL20-22-like"/>
</dbReference>
<evidence type="ECO:0000256" key="7">
    <source>
        <dbReference type="ARBA" id="ARBA00022723"/>
    </source>
</evidence>
<feature type="transmembrane region" description="Helical" evidence="17">
    <location>
        <begin position="267"/>
        <end position="288"/>
    </location>
</feature>
<dbReference type="Pfam" id="PF13639">
    <property type="entry name" value="zf-RING_2"/>
    <property type="match status" value="1"/>
</dbReference>
<dbReference type="RefSeq" id="XP_031391100.1">
    <property type="nucleotide sequence ID" value="XM_031535240.1"/>
</dbReference>
<evidence type="ECO:0000256" key="4">
    <source>
        <dbReference type="ARBA" id="ARBA00012483"/>
    </source>
</evidence>
<keyword evidence="13 17" id="KW-0472">Membrane</keyword>
<accession>A0A6P8D3S5</accession>
<feature type="domain" description="RING-type" evidence="18">
    <location>
        <begin position="350"/>
        <end position="392"/>
    </location>
</feature>
<dbReference type="Pfam" id="PF13947">
    <property type="entry name" value="GUB_WAK_bind"/>
    <property type="match status" value="1"/>
</dbReference>
<dbReference type="EC" id="2.3.2.27" evidence="4"/>
<keyword evidence="19" id="KW-1185">Reference proteome</keyword>
<dbReference type="PROSITE" id="PS50089">
    <property type="entry name" value="ZF_RING_2"/>
    <property type="match status" value="1"/>
</dbReference>
<feature type="region of interest" description="Disordered" evidence="16">
    <location>
        <begin position="396"/>
        <end position="419"/>
    </location>
</feature>
<dbReference type="Gene3D" id="3.30.40.10">
    <property type="entry name" value="Zinc/RING finger domain, C3HC4 (zinc finger)"/>
    <property type="match status" value="1"/>
</dbReference>
<keyword evidence="5" id="KW-0808">Transferase</keyword>
<evidence type="ECO:0000256" key="1">
    <source>
        <dbReference type="ARBA" id="ARBA00000900"/>
    </source>
</evidence>
<keyword evidence="9 15" id="KW-0863">Zinc-finger</keyword>
<evidence type="ECO:0000256" key="12">
    <source>
        <dbReference type="ARBA" id="ARBA00022989"/>
    </source>
</evidence>
<organism evidence="19 20">
    <name type="scientific">Punica granatum</name>
    <name type="common">Pomegranate</name>
    <dbReference type="NCBI Taxonomy" id="22663"/>
    <lineage>
        <taxon>Eukaryota</taxon>
        <taxon>Viridiplantae</taxon>
        <taxon>Streptophyta</taxon>
        <taxon>Embryophyta</taxon>
        <taxon>Tracheophyta</taxon>
        <taxon>Spermatophyta</taxon>
        <taxon>Magnoliopsida</taxon>
        <taxon>eudicotyledons</taxon>
        <taxon>Gunneridae</taxon>
        <taxon>Pentapetalae</taxon>
        <taxon>rosids</taxon>
        <taxon>malvids</taxon>
        <taxon>Myrtales</taxon>
        <taxon>Lythraceae</taxon>
        <taxon>Punica</taxon>
    </lineage>
</organism>
<evidence type="ECO:0000256" key="17">
    <source>
        <dbReference type="SAM" id="Phobius"/>
    </source>
</evidence>
<dbReference type="Proteomes" id="UP000515151">
    <property type="component" value="Chromosome 4"/>
</dbReference>
<reference evidence="20" key="2">
    <citation type="submission" date="2025-08" db="UniProtKB">
        <authorList>
            <consortium name="RefSeq"/>
        </authorList>
    </citation>
    <scope>IDENTIFICATION</scope>
    <source>
        <tissue evidence="20">Leaf</tissue>
    </source>
</reference>
<keyword evidence="8" id="KW-0732">Signal</keyword>
<proteinExistence type="inferred from homology"/>
<dbReference type="GO" id="GO:0016020">
    <property type="term" value="C:membrane"/>
    <property type="evidence" value="ECO:0007669"/>
    <property type="project" value="UniProtKB-SubCell"/>
</dbReference>
<dbReference type="InterPro" id="IPR001841">
    <property type="entry name" value="Znf_RING"/>
</dbReference>
<evidence type="ECO:0000256" key="16">
    <source>
        <dbReference type="SAM" id="MobiDB-lite"/>
    </source>
</evidence>
<evidence type="ECO:0000256" key="8">
    <source>
        <dbReference type="ARBA" id="ARBA00022729"/>
    </source>
</evidence>
<keyword evidence="7" id="KW-0479">Metal-binding</keyword>
<protein>
    <recommendedName>
        <fullName evidence="4">RING-type E3 ubiquitin transferase</fullName>
        <ecNumber evidence="4">2.3.2.27</ecNumber>
    </recommendedName>
</protein>
<evidence type="ECO:0000256" key="2">
    <source>
        <dbReference type="ARBA" id="ARBA00004167"/>
    </source>
</evidence>
<evidence type="ECO:0000256" key="6">
    <source>
        <dbReference type="ARBA" id="ARBA00022692"/>
    </source>
</evidence>
<evidence type="ECO:0000256" key="13">
    <source>
        <dbReference type="ARBA" id="ARBA00023136"/>
    </source>
</evidence>
<comment type="pathway">
    <text evidence="3">Protein modification; protein ubiquitination.</text>
</comment>
<sequence>MWLCRFINFLRKELPSSTITHMDSHYYHLFLLLSICFLLELPRIESSVITCPPLSCSVDSQPVHFPFRLMTSRLGQGPRCGFPAFGLSCNNQSQTLLNLPGSGDFSVQHIDYKAQTVWLNDPYGCLPGRLLNFSLSGSPLREAHAPRSFTFLNCSSLPNGAISPPVRPVPCREGQNYTVVYALTSRIHNWSYMGGCEELGTVMVPVPLESGSDLGEGVLLKWDTPNCKSCLARGGVCGRKSGSNLEIGCTNIKSQGNLIGLPRSAKYGIIIGVGIPGLLCLIGFACYIGGRVSAYARWHQRADYPDHSAPVARPLELHSTRGLDGPTIESYPKTLLGESRRLPKPNDNTCPICLSEYRSKETLRTIPECSHYFHADCIDQWLKMNSTCPLCRNSPCASAAMTPSESTSTSTSSSSRLMV</sequence>
<dbReference type="GO" id="GO:0030247">
    <property type="term" value="F:polysaccharide binding"/>
    <property type="evidence" value="ECO:0007669"/>
    <property type="project" value="InterPro"/>
</dbReference>
<name>A0A6P8D3S5_PUNGR</name>
<dbReference type="GO" id="GO:0061630">
    <property type="term" value="F:ubiquitin protein ligase activity"/>
    <property type="evidence" value="ECO:0007669"/>
    <property type="project" value="UniProtKB-EC"/>
</dbReference>
<dbReference type="GO" id="GO:0008270">
    <property type="term" value="F:zinc ion binding"/>
    <property type="evidence" value="ECO:0007669"/>
    <property type="project" value="UniProtKB-KW"/>
</dbReference>
<keyword evidence="11" id="KW-0862">Zinc</keyword>
<keyword evidence="12 17" id="KW-1133">Transmembrane helix</keyword>
<evidence type="ECO:0000256" key="9">
    <source>
        <dbReference type="ARBA" id="ARBA00022771"/>
    </source>
</evidence>
<reference evidence="19" key="1">
    <citation type="journal article" date="2020" name="Plant Biotechnol. J.">
        <title>The pomegranate (Punica granatum L.) draft genome dissects genetic divergence between soft- and hard-seeded cultivars.</title>
        <authorList>
            <person name="Luo X."/>
            <person name="Li H."/>
            <person name="Wu Z."/>
            <person name="Yao W."/>
            <person name="Zhao P."/>
            <person name="Cao D."/>
            <person name="Yu H."/>
            <person name="Li K."/>
            <person name="Poudel K."/>
            <person name="Zhao D."/>
            <person name="Zhang F."/>
            <person name="Xia X."/>
            <person name="Chen L."/>
            <person name="Wang Q."/>
            <person name="Jing D."/>
            <person name="Cao S."/>
        </authorList>
    </citation>
    <scope>NUCLEOTIDE SEQUENCE [LARGE SCALE GENOMIC DNA]</scope>
    <source>
        <strain evidence="19">cv. Tunisia</strain>
    </source>
</reference>
<keyword evidence="10" id="KW-0833">Ubl conjugation pathway</keyword>
<dbReference type="PANTHER" id="PTHR46279:SF31">
    <property type="entry name" value="RING-H2 FINGER PROTEIN ATL20-LIKE ISOFORM X1"/>
    <property type="match status" value="1"/>
</dbReference>
<comment type="subcellular location">
    <subcellularLocation>
        <location evidence="2">Membrane</location>
        <topology evidence="2">Single-pass membrane protein</topology>
    </subcellularLocation>
</comment>
<comment type="similarity">
    <text evidence="14">Belongs to the RING-type zinc finger family. ATL subfamily.</text>
</comment>
<evidence type="ECO:0000259" key="18">
    <source>
        <dbReference type="PROSITE" id="PS50089"/>
    </source>
</evidence>
<evidence type="ECO:0000256" key="5">
    <source>
        <dbReference type="ARBA" id="ARBA00022679"/>
    </source>
</evidence>
<dbReference type="PANTHER" id="PTHR46279">
    <property type="entry name" value="RING/U-BOX SUPERFAMILY PROTEIN"/>
    <property type="match status" value="1"/>
</dbReference>
<evidence type="ECO:0000313" key="20">
    <source>
        <dbReference type="RefSeq" id="XP_031391100.1"/>
    </source>
</evidence>
<evidence type="ECO:0000313" key="19">
    <source>
        <dbReference type="Proteomes" id="UP000515151"/>
    </source>
</evidence>
<dbReference type="OrthoDB" id="8062037at2759"/>
<dbReference type="SMART" id="SM00184">
    <property type="entry name" value="RING"/>
    <property type="match status" value="1"/>
</dbReference>
<evidence type="ECO:0000256" key="10">
    <source>
        <dbReference type="ARBA" id="ARBA00022786"/>
    </source>
</evidence>
<feature type="compositionally biased region" description="Low complexity" evidence="16">
    <location>
        <begin position="397"/>
        <end position="419"/>
    </location>
</feature>
<dbReference type="AlphaFoldDB" id="A0A6P8D3S5"/>
<keyword evidence="6 17" id="KW-0812">Transmembrane</keyword>
<evidence type="ECO:0000256" key="14">
    <source>
        <dbReference type="ARBA" id="ARBA00024209"/>
    </source>
</evidence>
<evidence type="ECO:0000256" key="11">
    <source>
        <dbReference type="ARBA" id="ARBA00022833"/>
    </source>
</evidence>
<dbReference type="SUPFAM" id="SSF57850">
    <property type="entry name" value="RING/U-box"/>
    <property type="match status" value="1"/>
</dbReference>
<gene>
    <name evidence="20" type="primary">LOC116203494</name>
</gene>
<dbReference type="InterPro" id="IPR013083">
    <property type="entry name" value="Znf_RING/FYVE/PHD"/>
</dbReference>
<comment type="catalytic activity">
    <reaction evidence="1">
        <text>S-ubiquitinyl-[E2 ubiquitin-conjugating enzyme]-L-cysteine + [acceptor protein]-L-lysine = [E2 ubiquitin-conjugating enzyme]-L-cysteine + N(6)-ubiquitinyl-[acceptor protein]-L-lysine.</text>
        <dbReference type="EC" id="2.3.2.27"/>
    </reaction>
</comment>
<evidence type="ECO:0000256" key="3">
    <source>
        <dbReference type="ARBA" id="ARBA00004906"/>
    </source>
</evidence>
<dbReference type="CDD" id="cd16461">
    <property type="entry name" value="RING-H2_EL5-like"/>
    <property type="match status" value="1"/>
</dbReference>
<evidence type="ECO:0000256" key="15">
    <source>
        <dbReference type="PROSITE-ProRule" id="PRU00175"/>
    </source>
</evidence>
<dbReference type="GeneID" id="116203494"/>